<evidence type="ECO:0008006" key="3">
    <source>
        <dbReference type="Google" id="ProtNLM"/>
    </source>
</evidence>
<name>A0ABR2IN42_9EUKA</name>
<dbReference type="EMBL" id="JAPFFF010000016">
    <property type="protein sequence ID" value="KAK8865325.1"/>
    <property type="molecule type" value="Genomic_DNA"/>
</dbReference>
<keyword evidence="2" id="KW-1185">Reference proteome</keyword>
<proteinExistence type="predicted"/>
<dbReference type="PANTHER" id="PTHR24159">
    <property type="match status" value="1"/>
</dbReference>
<protein>
    <recommendedName>
        <fullName evidence="3">DUF3447 domain-containing protein</fullName>
    </recommendedName>
</protein>
<dbReference type="PANTHER" id="PTHR24159:SF5">
    <property type="entry name" value="ANK_REP_REGION DOMAIN-CONTAINING PROTEIN"/>
    <property type="match status" value="1"/>
</dbReference>
<comment type="caution">
    <text evidence="1">The sequence shown here is derived from an EMBL/GenBank/DDBJ whole genome shotgun (WGS) entry which is preliminary data.</text>
</comment>
<dbReference type="SUPFAM" id="SSF48403">
    <property type="entry name" value="Ankyrin repeat"/>
    <property type="match status" value="1"/>
</dbReference>
<dbReference type="InterPro" id="IPR036770">
    <property type="entry name" value="Ankyrin_rpt-contain_sf"/>
</dbReference>
<evidence type="ECO:0000313" key="2">
    <source>
        <dbReference type="Proteomes" id="UP001470230"/>
    </source>
</evidence>
<organism evidence="1 2">
    <name type="scientific">Tritrichomonas musculus</name>
    <dbReference type="NCBI Taxonomy" id="1915356"/>
    <lineage>
        <taxon>Eukaryota</taxon>
        <taxon>Metamonada</taxon>
        <taxon>Parabasalia</taxon>
        <taxon>Tritrichomonadida</taxon>
        <taxon>Tritrichomonadidae</taxon>
        <taxon>Tritrichomonas</taxon>
    </lineage>
</organism>
<dbReference type="InterPro" id="IPR002110">
    <property type="entry name" value="Ankyrin_rpt"/>
</dbReference>
<sequence length="413" mass="49594">MDLTNYRNQKIELHNLFLNFIDDDNDESYFQILINLIQEQKITLKKSTLSDFINFIISISKYHHRPKNFLEKIEKTLNFLQNDIKTNFSNTQIIHVFKKNPRLLLFFVKNQIITANDIYKNLVSPKKSTKLEGKNYFFAQYFYPEIKQFLNKKDKEKIEKEFLDIDSQFLEKFEKNRLKGENDSYISQLIREDSIDEFVSFTSKNNLSLSISLKPSIFETYSFICKLKKKSYEYANTETDYFIQLNCETSLIEYAAFHGSFQIFQYLRLNNVERDQSLIIYSVHGRNPEIIHLIEEKNIERRFWKACLKEAIKCQHNEIANYILTNYLLDLDGKIILDLPKESSYYFLHALNESIIGYGFHYYNFPFISFDFEYRFLLYFACKYNHLDIVEYFLEDKKVDVNVKVYNILILFC</sequence>
<reference evidence="1 2" key="1">
    <citation type="submission" date="2024-04" db="EMBL/GenBank/DDBJ databases">
        <title>Tritrichomonas musculus Genome.</title>
        <authorList>
            <person name="Alves-Ferreira E."/>
            <person name="Grigg M."/>
            <person name="Lorenzi H."/>
            <person name="Galac M."/>
        </authorList>
    </citation>
    <scope>NUCLEOTIDE SEQUENCE [LARGE SCALE GENOMIC DNA]</scope>
    <source>
        <strain evidence="1 2">EAF2021</strain>
    </source>
</reference>
<dbReference type="Proteomes" id="UP001470230">
    <property type="component" value="Unassembled WGS sequence"/>
</dbReference>
<evidence type="ECO:0000313" key="1">
    <source>
        <dbReference type="EMBL" id="KAK8865325.1"/>
    </source>
</evidence>
<dbReference type="Pfam" id="PF13606">
    <property type="entry name" value="Ank_3"/>
    <property type="match status" value="1"/>
</dbReference>
<gene>
    <name evidence="1" type="ORF">M9Y10_010866</name>
</gene>
<accession>A0ABR2IN42</accession>
<dbReference type="Gene3D" id="1.25.40.20">
    <property type="entry name" value="Ankyrin repeat-containing domain"/>
    <property type="match status" value="1"/>
</dbReference>